<evidence type="ECO:0000313" key="3">
    <source>
        <dbReference type="Proteomes" id="UP000587586"/>
    </source>
</evidence>
<evidence type="ECO:0000256" key="1">
    <source>
        <dbReference type="SAM" id="SignalP"/>
    </source>
</evidence>
<feature type="signal peptide" evidence="1">
    <location>
        <begin position="1"/>
        <end position="22"/>
    </location>
</feature>
<dbReference type="EMBL" id="BLXZ01000004">
    <property type="protein sequence ID" value="GFO68775.1"/>
    <property type="molecule type" value="Genomic_DNA"/>
</dbReference>
<gene>
    <name evidence="2" type="ORF">GMLC_23540</name>
</gene>
<sequence length="288" mass="31689">MYRSVLFFLAVITAIAAGPSWASEKVEINQWYLPETSYSIKQSSTNLMTMTLENPFAVPETVRQNFPVSMVVDDNREISIVTGKMTKDKKFPITFELKKAVQLLKQNDQTRNIGDDVGRLVGVRTHGTTDLQGNLSLVKLDGKELPEEEQKIVIATFEAVSKAMKSAQVEPIGIGEKFTKTVPLEIPVPGLMNIGMEVTTTYQLVGVKDGVADFATTYTFKLSASAASEQNLKIEASGKGTGKIIYDVKKRVQLKALNTLELAMTLPLDPATIHVLMKTEDSSVTEVR</sequence>
<evidence type="ECO:0000313" key="2">
    <source>
        <dbReference type="EMBL" id="GFO68775.1"/>
    </source>
</evidence>
<proteinExistence type="predicted"/>
<organism evidence="2 3">
    <name type="scientific">Geomonas limicola</name>
    <dbReference type="NCBI Taxonomy" id="2740186"/>
    <lineage>
        <taxon>Bacteria</taxon>
        <taxon>Pseudomonadati</taxon>
        <taxon>Thermodesulfobacteriota</taxon>
        <taxon>Desulfuromonadia</taxon>
        <taxon>Geobacterales</taxon>
        <taxon>Geobacteraceae</taxon>
        <taxon>Geomonas</taxon>
    </lineage>
</organism>
<dbReference type="AlphaFoldDB" id="A0A6V8N874"/>
<keyword evidence="1" id="KW-0732">Signal</keyword>
<name>A0A6V8N874_9BACT</name>
<dbReference type="Proteomes" id="UP000587586">
    <property type="component" value="Unassembled WGS sequence"/>
</dbReference>
<reference evidence="3" key="1">
    <citation type="submission" date="2020-06" db="EMBL/GenBank/DDBJ databases">
        <title>Draft genomic sequecing of Geomonas sp. Red745.</title>
        <authorList>
            <person name="Itoh H."/>
            <person name="Xu Z.X."/>
            <person name="Ushijima N."/>
            <person name="Masuda Y."/>
            <person name="Shiratori Y."/>
            <person name="Senoo K."/>
        </authorList>
    </citation>
    <scope>NUCLEOTIDE SEQUENCE [LARGE SCALE GENOMIC DNA]</scope>
    <source>
        <strain evidence="3">Red745</strain>
    </source>
</reference>
<feature type="chain" id="PRO_5028120733" evidence="1">
    <location>
        <begin position="23"/>
        <end position="288"/>
    </location>
</feature>
<protein>
    <submittedName>
        <fullName evidence="2">Uncharacterized protein</fullName>
    </submittedName>
</protein>
<dbReference type="RefSeq" id="WP_183361324.1">
    <property type="nucleotide sequence ID" value="NZ_BLXZ01000004.1"/>
</dbReference>
<accession>A0A6V8N874</accession>
<comment type="caution">
    <text evidence="2">The sequence shown here is derived from an EMBL/GenBank/DDBJ whole genome shotgun (WGS) entry which is preliminary data.</text>
</comment>
<keyword evidence="3" id="KW-1185">Reference proteome</keyword>